<gene>
    <name evidence="1" type="ORF">PFISCL1PPCAC_4876</name>
</gene>
<organism evidence="1 2">
    <name type="scientific">Pristionchus fissidentatus</name>
    <dbReference type="NCBI Taxonomy" id="1538716"/>
    <lineage>
        <taxon>Eukaryota</taxon>
        <taxon>Metazoa</taxon>
        <taxon>Ecdysozoa</taxon>
        <taxon>Nematoda</taxon>
        <taxon>Chromadorea</taxon>
        <taxon>Rhabditida</taxon>
        <taxon>Rhabditina</taxon>
        <taxon>Diplogasteromorpha</taxon>
        <taxon>Diplogasteroidea</taxon>
        <taxon>Neodiplogasteridae</taxon>
        <taxon>Pristionchus</taxon>
    </lineage>
</organism>
<feature type="non-terminal residue" evidence="1">
    <location>
        <position position="1"/>
    </location>
</feature>
<dbReference type="EMBL" id="BTSY01000002">
    <property type="protein sequence ID" value="GMT13579.1"/>
    <property type="molecule type" value="Genomic_DNA"/>
</dbReference>
<proteinExistence type="predicted"/>
<feature type="non-terminal residue" evidence="1">
    <location>
        <position position="88"/>
    </location>
</feature>
<keyword evidence="2" id="KW-1185">Reference proteome</keyword>
<sequence length="88" mass="9577">RYAVNSTYSTSQIACRDCDIPDGQMPQDNPNIPERAISTKCVATCPPGFELSYYGGVAQGGYYVRRFSGGGSAFWYDPMSGVDIIATY</sequence>
<accession>A0AAV5V2E8</accession>
<evidence type="ECO:0000313" key="2">
    <source>
        <dbReference type="Proteomes" id="UP001432322"/>
    </source>
</evidence>
<protein>
    <submittedName>
        <fullName evidence="1">Uncharacterized protein</fullName>
    </submittedName>
</protein>
<comment type="caution">
    <text evidence="1">The sequence shown here is derived from an EMBL/GenBank/DDBJ whole genome shotgun (WGS) entry which is preliminary data.</text>
</comment>
<dbReference type="Proteomes" id="UP001432322">
    <property type="component" value="Unassembled WGS sequence"/>
</dbReference>
<name>A0AAV5V2E8_9BILA</name>
<reference evidence="1" key="1">
    <citation type="submission" date="2023-10" db="EMBL/GenBank/DDBJ databases">
        <title>Genome assembly of Pristionchus species.</title>
        <authorList>
            <person name="Yoshida K."/>
            <person name="Sommer R.J."/>
        </authorList>
    </citation>
    <scope>NUCLEOTIDE SEQUENCE</scope>
    <source>
        <strain evidence="1">RS5133</strain>
    </source>
</reference>
<evidence type="ECO:0000313" key="1">
    <source>
        <dbReference type="EMBL" id="GMT13579.1"/>
    </source>
</evidence>
<dbReference type="AlphaFoldDB" id="A0AAV5V2E8"/>